<reference evidence="12" key="1">
    <citation type="submission" date="2023-03" db="EMBL/GenBank/DDBJ databases">
        <title>Complete genome of Cladonia borealis.</title>
        <authorList>
            <person name="Park H."/>
        </authorList>
    </citation>
    <scope>NUCLEOTIDE SEQUENCE</scope>
    <source>
        <strain evidence="12">ANT050790</strain>
    </source>
</reference>
<gene>
    <name evidence="12" type="ORF">JMJ35_006563</name>
</gene>
<dbReference type="SUPFAM" id="SSF103506">
    <property type="entry name" value="Mitochondrial carrier"/>
    <property type="match status" value="1"/>
</dbReference>
<keyword evidence="5" id="KW-0677">Repeat</keyword>
<sequence length="316" mass="34366">MSGGGEHLKDEGSRAQVVAAGAIAGLISRFCIAPLDVLKIRLQLQIQSLADPLSRPRNWKAKYSTAETFKKILREEGVTAFWKGNVSAELLYINYGAIQFSTYRLTTQTIRPSKLPNGAEAFISGAVAGASATTLTYPLDLLRTRFAAQGPDRVYASLRGGIRDIWRAEGPKGFFQGLGAGVGQVVPYMGLFFSAYETLRPILAPLSLPFGSGDATAGIISSVLAKTGVFPLDLIRKRLQVQGPSRTRFLGGKIPVYGNGVWKTGKIIVRREGWKGLYRGLGVGLIKSAPASAITMWTYERALKVMKQWNEHSMDI</sequence>
<dbReference type="PANTHER" id="PTHR45624">
    <property type="entry name" value="MITOCHONDRIAL BASIC AMINO ACIDS TRANSPORTER-RELATED"/>
    <property type="match status" value="1"/>
</dbReference>
<keyword evidence="8" id="KW-0496">Mitochondrion</keyword>
<organism evidence="12 13">
    <name type="scientific">Cladonia borealis</name>
    <dbReference type="NCBI Taxonomy" id="184061"/>
    <lineage>
        <taxon>Eukaryota</taxon>
        <taxon>Fungi</taxon>
        <taxon>Dikarya</taxon>
        <taxon>Ascomycota</taxon>
        <taxon>Pezizomycotina</taxon>
        <taxon>Lecanoromycetes</taxon>
        <taxon>OSLEUM clade</taxon>
        <taxon>Lecanoromycetidae</taxon>
        <taxon>Lecanorales</taxon>
        <taxon>Lecanorineae</taxon>
        <taxon>Cladoniaceae</taxon>
        <taxon>Cladonia</taxon>
    </lineage>
</organism>
<dbReference type="GO" id="GO:0022857">
    <property type="term" value="F:transmembrane transporter activity"/>
    <property type="evidence" value="ECO:0007669"/>
    <property type="project" value="TreeGrafter"/>
</dbReference>
<dbReference type="InterPro" id="IPR050567">
    <property type="entry name" value="Mitochondrial_Carrier"/>
</dbReference>
<evidence type="ECO:0000256" key="10">
    <source>
        <dbReference type="PROSITE-ProRule" id="PRU00282"/>
    </source>
</evidence>
<keyword evidence="9 10" id="KW-0472">Membrane</keyword>
<keyword evidence="3 11" id="KW-0813">Transport</keyword>
<comment type="caution">
    <text evidence="12">The sequence shown here is derived from an EMBL/GenBank/DDBJ whole genome shotgun (WGS) entry which is preliminary data.</text>
</comment>
<evidence type="ECO:0000256" key="7">
    <source>
        <dbReference type="ARBA" id="ARBA00022989"/>
    </source>
</evidence>
<evidence type="ECO:0000256" key="4">
    <source>
        <dbReference type="ARBA" id="ARBA00022692"/>
    </source>
</evidence>
<dbReference type="PANTHER" id="PTHR45624:SF10">
    <property type="entry name" value="SLC (SOLUTE CARRIER) HOMOLOG"/>
    <property type="match status" value="1"/>
</dbReference>
<evidence type="ECO:0000256" key="8">
    <source>
        <dbReference type="ARBA" id="ARBA00023128"/>
    </source>
</evidence>
<evidence type="ECO:0000313" key="12">
    <source>
        <dbReference type="EMBL" id="KAK0511011.1"/>
    </source>
</evidence>
<keyword evidence="13" id="KW-1185">Reference proteome</keyword>
<comment type="similarity">
    <text evidence="2 11">Belongs to the mitochondrial carrier (TC 2.A.29) family.</text>
</comment>
<feature type="repeat" description="Solcar" evidence="10">
    <location>
        <begin position="116"/>
        <end position="202"/>
    </location>
</feature>
<dbReference type="EMBL" id="JAFEKC020000014">
    <property type="protein sequence ID" value="KAK0511011.1"/>
    <property type="molecule type" value="Genomic_DNA"/>
</dbReference>
<dbReference type="PRINTS" id="PR00926">
    <property type="entry name" value="MITOCARRIER"/>
</dbReference>
<evidence type="ECO:0000256" key="2">
    <source>
        <dbReference type="ARBA" id="ARBA00006375"/>
    </source>
</evidence>
<dbReference type="AlphaFoldDB" id="A0AA39R058"/>
<protein>
    <recommendedName>
        <fullName evidence="14">Mitochondrial thiamine pyrophosphate carrier 1</fullName>
    </recommendedName>
</protein>
<dbReference type="InterPro" id="IPR018108">
    <property type="entry name" value="MCP_transmembrane"/>
</dbReference>
<dbReference type="Proteomes" id="UP001166286">
    <property type="component" value="Unassembled WGS sequence"/>
</dbReference>
<name>A0AA39R058_9LECA</name>
<evidence type="ECO:0000313" key="13">
    <source>
        <dbReference type="Proteomes" id="UP001166286"/>
    </source>
</evidence>
<evidence type="ECO:0000256" key="9">
    <source>
        <dbReference type="ARBA" id="ARBA00023136"/>
    </source>
</evidence>
<proteinExistence type="inferred from homology"/>
<accession>A0AA39R058</accession>
<evidence type="ECO:0000256" key="1">
    <source>
        <dbReference type="ARBA" id="ARBA00004448"/>
    </source>
</evidence>
<dbReference type="Pfam" id="PF00153">
    <property type="entry name" value="Mito_carr"/>
    <property type="match status" value="3"/>
</dbReference>
<dbReference type="GO" id="GO:0005743">
    <property type="term" value="C:mitochondrial inner membrane"/>
    <property type="evidence" value="ECO:0007669"/>
    <property type="project" value="UniProtKB-SubCell"/>
</dbReference>
<evidence type="ECO:0000256" key="5">
    <source>
        <dbReference type="ARBA" id="ARBA00022737"/>
    </source>
</evidence>
<dbReference type="PROSITE" id="PS50920">
    <property type="entry name" value="SOLCAR"/>
    <property type="match status" value="3"/>
</dbReference>
<evidence type="ECO:0000256" key="3">
    <source>
        <dbReference type="ARBA" id="ARBA00022448"/>
    </source>
</evidence>
<keyword evidence="6" id="KW-0999">Mitochondrion inner membrane</keyword>
<evidence type="ECO:0000256" key="6">
    <source>
        <dbReference type="ARBA" id="ARBA00022792"/>
    </source>
</evidence>
<evidence type="ECO:0008006" key="14">
    <source>
        <dbReference type="Google" id="ProtNLM"/>
    </source>
</evidence>
<evidence type="ECO:0000256" key="11">
    <source>
        <dbReference type="RuleBase" id="RU000488"/>
    </source>
</evidence>
<dbReference type="InterPro" id="IPR023395">
    <property type="entry name" value="MCP_dom_sf"/>
</dbReference>
<keyword evidence="7" id="KW-1133">Transmembrane helix</keyword>
<feature type="repeat" description="Solcar" evidence="10">
    <location>
        <begin position="12"/>
        <end position="109"/>
    </location>
</feature>
<dbReference type="InterPro" id="IPR002067">
    <property type="entry name" value="MCP"/>
</dbReference>
<comment type="subcellular location">
    <subcellularLocation>
        <location evidence="1">Mitochondrion inner membrane</location>
        <topology evidence="1">Multi-pass membrane protein</topology>
    </subcellularLocation>
</comment>
<keyword evidence="4 10" id="KW-0812">Transmembrane</keyword>
<dbReference type="Gene3D" id="1.50.40.10">
    <property type="entry name" value="Mitochondrial carrier domain"/>
    <property type="match status" value="1"/>
</dbReference>
<feature type="repeat" description="Solcar" evidence="10">
    <location>
        <begin position="209"/>
        <end position="305"/>
    </location>
</feature>